<dbReference type="EMBL" id="JACHWY010000001">
    <property type="protein sequence ID" value="MBB3047160.1"/>
    <property type="molecule type" value="Genomic_DNA"/>
</dbReference>
<dbReference type="InterPro" id="IPR016181">
    <property type="entry name" value="Acyl_CoA_acyltransferase"/>
</dbReference>
<gene>
    <name evidence="4" type="ORF">FHR99_001396</name>
</gene>
<protein>
    <submittedName>
        <fullName evidence="4">Ribosomal protein S18 acetylase RimI-like enzyme/predicted double-glycine peptidase</fullName>
    </submittedName>
</protein>
<proteinExistence type="predicted"/>
<evidence type="ECO:0000256" key="1">
    <source>
        <dbReference type="ARBA" id="ARBA00022679"/>
    </source>
</evidence>
<dbReference type="PANTHER" id="PTHR43420">
    <property type="entry name" value="ACETYLTRANSFERASE"/>
    <property type="match status" value="1"/>
</dbReference>
<reference evidence="4 5" key="1">
    <citation type="submission" date="2020-08" db="EMBL/GenBank/DDBJ databases">
        <title>Genomic Encyclopedia of Type Strains, Phase III (KMG-III): the genomes of soil and plant-associated and newly described type strains.</title>
        <authorList>
            <person name="Whitman W."/>
        </authorList>
    </citation>
    <scope>NUCLEOTIDE SEQUENCE [LARGE SCALE GENOMIC DNA]</scope>
    <source>
        <strain evidence="4 5">CECT 8654</strain>
    </source>
</reference>
<keyword evidence="4" id="KW-0687">Ribonucleoprotein</keyword>
<name>A0A7W4W4H0_9GAMM</name>
<evidence type="ECO:0000313" key="4">
    <source>
        <dbReference type="EMBL" id="MBB3047160.1"/>
    </source>
</evidence>
<dbReference type="Gene3D" id="3.40.630.30">
    <property type="match status" value="1"/>
</dbReference>
<feature type="domain" description="N-acetyltransferase" evidence="3">
    <location>
        <begin position="3"/>
        <end position="150"/>
    </location>
</feature>
<evidence type="ECO:0000313" key="5">
    <source>
        <dbReference type="Proteomes" id="UP000537130"/>
    </source>
</evidence>
<dbReference type="GO" id="GO:0005840">
    <property type="term" value="C:ribosome"/>
    <property type="evidence" value="ECO:0007669"/>
    <property type="project" value="UniProtKB-KW"/>
</dbReference>
<accession>A0A7W4W4H0</accession>
<organism evidence="4 5">
    <name type="scientific">Litorivivens lipolytica</name>
    <dbReference type="NCBI Taxonomy" id="1524264"/>
    <lineage>
        <taxon>Bacteria</taxon>
        <taxon>Pseudomonadati</taxon>
        <taxon>Pseudomonadota</taxon>
        <taxon>Gammaproteobacteria</taxon>
        <taxon>Litorivivens</taxon>
    </lineage>
</organism>
<dbReference type="AlphaFoldDB" id="A0A7W4W4H0"/>
<dbReference type="Pfam" id="PF00583">
    <property type="entry name" value="Acetyltransf_1"/>
    <property type="match status" value="1"/>
</dbReference>
<dbReference type="PANTHER" id="PTHR43420:SF12">
    <property type="entry name" value="N-ACETYLTRANSFERASE DOMAIN-CONTAINING PROTEIN"/>
    <property type="match status" value="1"/>
</dbReference>
<dbReference type="Pfam" id="PF11814">
    <property type="entry name" value="DUF3335"/>
    <property type="match status" value="1"/>
</dbReference>
<dbReference type="Proteomes" id="UP000537130">
    <property type="component" value="Unassembled WGS sequence"/>
</dbReference>
<dbReference type="InterPro" id="IPR021770">
    <property type="entry name" value="DUF3335"/>
</dbReference>
<dbReference type="GO" id="GO:0016747">
    <property type="term" value="F:acyltransferase activity, transferring groups other than amino-acyl groups"/>
    <property type="evidence" value="ECO:0007669"/>
    <property type="project" value="InterPro"/>
</dbReference>
<evidence type="ECO:0000256" key="2">
    <source>
        <dbReference type="ARBA" id="ARBA00023315"/>
    </source>
</evidence>
<dbReference type="InterPro" id="IPR050680">
    <property type="entry name" value="YpeA/RimI_acetyltransf"/>
</dbReference>
<dbReference type="CDD" id="cd04301">
    <property type="entry name" value="NAT_SF"/>
    <property type="match status" value="1"/>
</dbReference>
<sequence>MSVVVRAGTKFDVDKLLQLENTCFATDKLSRRSFMRFVSKGAHNLLVADEAGNLFGYALVLFRSGTSLARIYSIAVSPEARGKGIASKLLEQAEAIAARRYCLFIRLEVATGNTAALELYRKFGYQPFAHIKQYYEDGGDAEQLEKRLLPVPPTTAPAPYYQQTTEFTCGPASLMMAMQALDKSYVPATQEELQIWREATTIFMTAGHGGCSPHGLALSAHARGYRPVLYINTDEIPFLDSVRGEDKKRVLTLVHKTFEEQMQAAGLDVRQQNLNAQEIQAILSLKRPVVALISTWMLNRNKAPHWVFVSNANEDFVYINDPDPPDAPWQTADYRRAPIPVENFVRMAAFGRRKLRAFLVLDKPEQETA</sequence>
<keyword evidence="5" id="KW-1185">Reference proteome</keyword>
<dbReference type="SUPFAM" id="SSF55729">
    <property type="entry name" value="Acyl-CoA N-acyltransferases (Nat)"/>
    <property type="match status" value="1"/>
</dbReference>
<keyword evidence="1" id="KW-0808">Transferase</keyword>
<dbReference type="InterPro" id="IPR000182">
    <property type="entry name" value="GNAT_dom"/>
</dbReference>
<dbReference type="RefSeq" id="WP_183409799.1">
    <property type="nucleotide sequence ID" value="NZ_JACHWY010000001.1"/>
</dbReference>
<dbReference type="PROSITE" id="PS51186">
    <property type="entry name" value="GNAT"/>
    <property type="match status" value="1"/>
</dbReference>
<keyword evidence="4" id="KW-0689">Ribosomal protein</keyword>
<comment type="caution">
    <text evidence="4">The sequence shown here is derived from an EMBL/GenBank/DDBJ whole genome shotgun (WGS) entry which is preliminary data.</text>
</comment>
<keyword evidence="2" id="KW-0012">Acyltransferase</keyword>
<evidence type="ECO:0000259" key="3">
    <source>
        <dbReference type="PROSITE" id="PS51186"/>
    </source>
</evidence>